<dbReference type="EMBL" id="LN891011">
    <property type="protein sequence ID" value="CUS11819.1"/>
    <property type="molecule type" value="Genomic_DNA"/>
</dbReference>
<keyword evidence="2" id="KW-1185">Reference proteome</keyword>
<organism evidence="1 2">
    <name type="scientific">Tuber aestivum</name>
    <name type="common">summer truffle</name>
    <dbReference type="NCBI Taxonomy" id="59557"/>
    <lineage>
        <taxon>Eukaryota</taxon>
        <taxon>Fungi</taxon>
        <taxon>Dikarya</taxon>
        <taxon>Ascomycota</taxon>
        <taxon>Pezizomycotina</taxon>
        <taxon>Pezizomycetes</taxon>
        <taxon>Pezizales</taxon>
        <taxon>Tuberaceae</taxon>
        <taxon>Tuber</taxon>
    </lineage>
</organism>
<sequence>MCSADWTPRRMRPWRSLTLVVFHSLAPPTARHSSAATTAMLFSLTGFSEIRKRLFDYSTDGDSHKLTIRQHPGSDTMNGAAHALIPAPASNEAMRQWINKVEHDGARSFELRVRVGEAAHFVADSACALGRDTQWDIVPLFLMGLEKLNDVMDLLEGKAELSTDSPEPAEFGTAMIHHTLFDLQTLNAEWPYDVLEVSVKNESASTLQQLLYEMVGTYLPKGTAVYISTDPVESVSHSPCVVIHPSNGVRGQTHMLAVATRRTTAFFRDGGVPQSTIDKLRIVHISSTGSSSRSQLAARDNDKLLSPGSFGISPLQLALLQANQLPFPKPGRWVVENDSFFLLGRPL</sequence>
<accession>A0A292PW94</accession>
<evidence type="ECO:0000313" key="2">
    <source>
        <dbReference type="Proteomes" id="UP001412239"/>
    </source>
</evidence>
<dbReference type="Proteomes" id="UP001412239">
    <property type="component" value="Unassembled WGS sequence"/>
</dbReference>
<feature type="non-terminal residue" evidence="1">
    <location>
        <position position="347"/>
    </location>
</feature>
<reference evidence="1" key="1">
    <citation type="submission" date="2015-10" db="EMBL/GenBank/DDBJ databases">
        <authorList>
            <person name="Regsiter A."/>
            <person name="william w."/>
        </authorList>
    </citation>
    <scope>NUCLEOTIDE SEQUENCE</scope>
    <source>
        <strain evidence="1">Montdore</strain>
    </source>
</reference>
<protein>
    <submittedName>
        <fullName evidence="1">Uncharacterized protein</fullName>
    </submittedName>
</protein>
<gene>
    <name evidence="1" type="ORF">GSTUAT00004076001</name>
</gene>
<proteinExistence type="predicted"/>
<evidence type="ECO:0000313" key="1">
    <source>
        <dbReference type="EMBL" id="CUS11819.1"/>
    </source>
</evidence>
<dbReference type="AlphaFoldDB" id="A0A292PW94"/>
<name>A0A292PW94_9PEZI</name>